<dbReference type="Gene3D" id="3.40.50.1820">
    <property type="entry name" value="alpha/beta hydrolase"/>
    <property type="match status" value="1"/>
</dbReference>
<dbReference type="AlphaFoldDB" id="A0A7S3Q8X6"/>
<dbReference type="GO" id="GO:0006629">
    <property type="term" value="P:lipid metabolic process"/>
    <property type="evidence" value="ECO:0007669"/>
    <property type="project" value="InterPro"/>
</dbReference>
<accession>A0A7S3Q8X6</accession>
<proteinExistence type="predicted"/>
<sequence>MAMIYIPLDWITDFAFIPVASPELGEAATGIKGSGAFFSHIASNLLTHQDKINERIENKKRKRSGQENTTIKKIVFTGHSLGGGLANVAHLFVQTKINDDTSFWSGKDFSISTVTFAAVM</sequence>
<evidence type="ECO:0000259" key="1">
    <source>
        <dbReference type="Pfam" id="PF01764"/>
    </source>
</evidence>
<organism evidence="2">
    <name type="scientific">Chaetoceros debilis</name>
    <dbReference type="NCBI Taxonomy" id="122233"/>
    <lineage>
        <taxon>Eukaryota</taxon>
        <taxon>Sar</taxon>
        <taxon>Stramenopiles</taxon>
        <taxon>Ochrophyta</taxon>
        <taxon>Bacillariophyta</taxon>
        <taxon>Coscinodiscophyceae</taxon>
        <taxon>Chaetocerotophycidae</taxon>
        <taxon>Chaetocerotales</taxon>
        <taxon>Chaetocerotaceae</taxon>
        <taxon>Chaetoceros</taxon>
    </lineage>
</organism>
<reference evidence="2" key="1">
    <citation type="submission" date="2021-01" db="EMBL/GenBank/DDBJ databases">
        <authorList>
            <person name="Corre E."/>
            <person name="Pelletier E."/>
            <person name="Niang G."/>
            <person name="Scheremetjew M."/>
            <person name="Finn R."/>
            <person name="Kale V."/>
            <person name="Holt S."/>
            <person name="Cochrane G."/>
            <person name="Meng A."/>
            <person name="Brown T."/>
            <person name="Cohen L."/>
        </authorList>
    </citation>
    <scope>NUCLEOTIDE SEQUENCE</scope>
    <source>
        <strain evidence="2">MM31A-1</strain>
    </source>
</reference>
<dbReference type="EMBL" id="HBIO01018872">
    <property type="protein sequence ID" value="CAE0469666.1"/>
    <property type="molecule type" value="Transcribed_RNA"/>
</dbReference>
<protein>
    <recommendedName>
        <fullName evidence="1">Fungal lipase-type domain-containing protein</fullName>
    </recommendedName>
</protein>
<dbReference type="Pfam" id="PF01764">
    <property type="entry name" value="Lipase_3"/>
    <property type="match status" value="1"/>
</dbReference>
<dbReference type="InterPro" id="IPR029058">
    <property type="entry name" value="AB_hydrolase_fold"/>
</dbReference>
<feature type="domain" description="Fungal lipase-type" evidence="1">
    <location>
        <begin position="8"/>
        <end position="117"/>
    </location>
</feature>
<dbReference type="InterPro" id="IPR002921">
    <property type="entry name" value="Fungal_lipase-type"/>
</dbReference>
<name>A0A7S3Q8X6_9STRA</name>
<evidence type="ECO:0000313" key="2">
    <source>
        <dbReference type="EMBL" id="CAE0469666.1"/>
    </source>
</evidence>
<gene>
    <name evidence="2" type="ORF">CDEB00056_LOCUS14519</name>
</gene>
<dbReference type="SUPFAM" id="SSF53474">
    <property type="entry name" value="alpha/beta-Hydrolases"/>
    <property type="match status" value="1"/>
</dbReference>